<organism evidence="4">
    <name type="scientific">Streptomyces sp. NBC_00119</name>
    <dbReference type="NCBI Taxonomy" id="2975659"/>
    <lineage>
        <taxon>Bacteria</taxon>
        <taxon>Bacillati</taxon>
        <taxon>Actinomycetota</taxon>
        <taxon>Actinomycetes</taxon>
        <taxon>Kitasatosporales</taxon>
        <taxon>Streptomycetaceae</taxon>
        <taxon>Streptomyces</taxon>
    </lineage>
</organism>
<dbReference type="GO" id="GO:0010181">
    <property type="term" value="F:FMN binding"/>
    <property type="evidence" value="ECO:0007669"/>
    <property type="project" value="InterPro"/>
</dbReference>
<dbReference type="InterPro" id="IPR036188">
    <property type="entry name" value="FAD/NAD-bd_sf"/>
</dbReference>
<evidence type="ECO:0000256" key="1">
    <source>
        <dbReference type="ARBA" id="ARBA00008898"/>
    </source>
</evidence>
<evidence type="ECO:0000256" key="2">
    <source>
        <dbReference type="ARBA" id="ARBA00023002"/>
    </source>
</evidence>
<proteinExistence type="inferred from homology"/>
<dbReference type="InterPro" id="IPR002563">
    <property type="entry name" value="Flavin_Rdtase-like_dom"/>
</dbReference>
<comment type="similarity">
    <text evidence="1">Belongs to the non-flavoprotein flavin reductase family.</text>
</comment>
<name>A0AAU1UHZ7_9ACTN</name>
<protein>
    <submittedName>
        <fullName evidence="4">Flavin reductase</fullName>
    </submittedName>
</protein>
<dbReference type="PRINTS" id="PR00420">
    <property type="entry name" value="RNGMNOXGNASE"/>
</dbReference>
<dbReference type="Pfam" id="PF17885">
    <property type="entry name" value="Smoa_sbd"/>
    <property type="match status" value="1"/>
</dbReference>
<keyword evidence="2" id="KW-0560">Oxidoreductase</keyword>
<feature type="domain" description="Flavin reductase like" evidence="3">
    <location>
        <begin position="428"/>
        <end position="571"/>
    </location>
</feature>
<dbReference type="SUPFAM" id="SSF50475">
    <property type="entry name" value="FMN-binding split barrel"/>
    <property type="match status" value="1"/>
</dbReference>
<dbReference type="InterPro" id="IPR050268">
    <property type="entry name" value="NADH-dep_flavin_reductase"/>
</dbReference>
<dbReference type="Pfam" id="PF01613">
    <property type="entry name" value="Flavin_Reduct"/>
    <property type="match status" value="1"/>
</dbReference>
<evidence type="ECO:0000313" key="4">
    <source>
        <dbReference type="EMBL" id="WTS16614.1"/>
    </source>
</evidence>
<dbReference type="Pfam" id="PF03807">
    <property type="entry name" value="F420_oxidored"/>
    <property type="match status" value="1"/>
</dbReference>
<dbReference type="InterPro" id="IPR012349">
    <property type="entry name" value="Split_barrel_FMN-bd"/>
</dbReference>
<gene>
    <name evidence="4" type="ORF">OHU69_39515</name>
</gene>
<dbReference type="Gene3D" id="2.30.110.10">
    <property type="entry name" value="Electron Transport, Fmn-binding Protein, Chain A"/>
    <property type="match status" value="1"/>
</dbReference>
<dbReference type="AlphaFoldDB" id="A0AAU1UHZ7"/>
<accession>A0AAU1UHZ7</accession>
<dbReference type="EMBL" id="CP108195">
    <property type="protein sequence ID" value="WTS16614.1"/>
    <property type="molecule type" value="Genomic_DNA"/>
</dbReference>
<dbReference type="SMART" id="SM00903">
    <property type="entry name" value="Flavin_Reduct"/>
    <property type="match status" value="1"/>
</dbReference>
<dbReference type="InterPro" id="IPR028939">
    <property type="entry name" value="P5C_Rdtase_cat_N"/>
</dbReference>
<dbReference type="SUPFAM" id="SSF51905">
    <property type="entry name" value="FAD/NAD(P)-binding domain"/>
    <property type="match status" value="1"/>
</dbReference>
<dbReference type="GO" id="GO:0042602">
    <property type="term" value="F:riboflavin reductase (NADPH) activity"/>
    <property type="evidence" value="ECO:0007669"/>
    <property type="project" value="TreeGrafter"/>
</dbReference>
<dbReference type="InterPro" id="IPR041654">
    <property type="entry name" value="StyA_sbd"/>
</dbReference>
<sequence>MRRIAVIGAGQAGAQLALGLQTHGYDVTLVTDRSPDGIRRGPVMSSQCMFDTALQSERELGLHHWEDRAPDITGIALSLIGPHGTPEVSWRAPLDGPAHSVDQRVKCAAWMEQFADGGRGEIVLHEVGVNDLEWYARTHDLVVVSTGKGELSRLFPRNAELSPYDGPRRALALTYVTGTAPREGEAKGEAAVHYRMVPGVGEYFSFPALTTTGPCDIMVFEGVPGGPMDCWDDIVTPEAHLTRSLEILHRFFPDEYERCRHAQLTDNGGVLRGGVTPTVRHPVARLASGRHVLGMADAVVLNDPITGQGSNNAAQAATHYLDSILRHGTAEFTPQWMQRTFDNFWRGWAQWAVGWTNSLLTDLRPHHRELLSAAAEIPSVAGALAAGFDDPRTLYRWWFEEAEAHRFLAEKRAQHAARFDGRALRRALGQYATGVTVVTARAPDGRNVGMTANSFTSVSLDPPLVLWCPGKNAPSLPDFTDASHFAVHVLAADQHHLSRQFATPADDKFRGTPTTPGIAGTPLLDGAVARFQCRTVQRLDAGDHIIFLGEVEQYEADGGTPLVFHSGYYHVATKHPDL</sequence>
<dbReference type="Gene3D" id="3.30.9.40">
    <property type="match status" value="1"/>
</dbReference>
<evidence type="ECO:0000259" key="3">
    <source>
        <dbReference type="SMART" id="SM00903"/>
    </source>
</evidence>
<dbReference type="Gene3D" id="3.50.50.60">
    <property type="entry name" value="FAD/NAD(P)-binding domain"/>
    <property type="match status" value="2"/>
</dbReference>
<dbReference type="PANTHER" id="PTHR30466">
    <property type="entry name" value="FLAVIN REDUCTASE"/>
    <property type="match status" value="1"/>
</dbReference>
<dbReference type="PANTHER" id="PTHR30466:SF11">
    <property type="entry name" value="FLAVIN-DEPENDENT MONOOXYGENASE, REDUCTASE SUBUNIT HSAB"/>
    <property type="match status" value="1"/>
</dbReference>
<reference evidence="4" key="1">
    <citation type="submission" date="2022-10" db="EMBL/GenBank/DDBJ databases">
        <title>The complete genomes of actinobacterial strains from the NBC collection.</title>
        <authorList>
            <person name="Joergensen T.S."/>
            <person name="Alvarez Arevalo M."/>
            <person name="Sterndorff E.B."/>
            <person name="Faurdal D."/>
            <person name="Vuksanovic O."/>
            <person name="Mourched A.-S."/>
            <person name="Charusanti P."/>
            <person name="Shaw S."/>
            <person name="Blin K."/>
            <person name="Weber T."/>
        </authorList>
    </citation>
    <scope>NUCLEOTIDE SEQUENCE</scope>
    <source>
        <strain evidence="4">NBC_00119</strain>
    </source>
</reference>